<feature type="transmembrane region" description="Helical" evidence="1">
    <location>
        <begin position="64"/>
        <end position="85"/>
    </location>
</feature>
<proteinExistence type="predicted"/>
<evidence type="ECO:0000313" key="2">
    <source>
        <dbReference type="EMBL" id="MBZ2387114.1"/>
    </source>
</evidence>
<reference evidence="2 3" key="1">
    <citation type="submission" date="2021-08" db="EMBL/GenBank/DDBJ databases">
        <title>FDA dAtabase for Regulatory Grade micrObial Sequences (FDA-ARGOS): Supporting development and validation of Infectious Disease Dx tests.</title>
        <authorList>
            <person name="Sproer C."/>
            <person name="Gronow S."/>
            <person name="Severitt S."/>
            <person name="Schroder I."/>
            <person name="Tallon L."/>
            <person name="Sadzewicz L."/>
            <person name="Zhao X."/>
            <person name="Boylan J."/>
            <person name="Ott S."/>
            <person name="Bowen H."/>
            <person name="Vavikolanu K."/>
            <person name="Hazen T."/>
            <person name="Aluvathingal J."/>
            <person name="Nadendla S."/>
            <person name="Lowell S."/>
            <person name="Myers T."/>
            <person name="Yan Y."/>
            <person name="Sichtig H."/>
        </authorList>
    </citation>
    <scope>NUCLEOTIDE SEQUENCE [LARGE SCALE GENOMIC DNA]</scope>
    <source>
        <strain evidence="2 3">FDAARGOS_1460</strain>
    </source>
</reference>
<keyword evidence="3" id="KW-1185">Reference proteome</keyword>
<keyword evidence="1" id="KW-0812">Transmembrane</keyword>
<gene>
    <name evidence="2" type="ORF">K8P03_07445</name>
</gene>
<keyword evidence="1" id="KW-0472">Membrane</keyword>
<keyword evidence="1" id="KW-1133">Transmembrane helix</keyword>
<comment type="caution">
    <text evidence="2">The sequence shown here is derived from an EMBL/GenBank/DDBJ whole genome shotgun (WGS) entry which is preliminary data.</text>
</comment>
<dbReference type="Proteomes" id="UP000734271">
    <property type="component" value="Unassembled WGS sequence"/>
</dbReference>
<evidence type="ECO:0000256" key="1">
    <source>
        <dbReference type="SAM" id="Phobius"/>
    </source>
</evidence>
<dbReference type="EMBL" id="JAIPME010000002">
    <property type="protein sequence ID" value="MBZ2387114.1"/>
    <property type="molecule type" value="Genomic_DNA"/>
</dbReference>
<organism evidence="2 3">
    <name type="scientific">Anaerococcus murdochii</name>
    <dbReference type="NCBI Taxonomy" id="411577"/>
    <lineage>
        <taxon>Bacteria</taxon>
        <taxon>Bacillati</taxon>
        <taxon>Bacillota</taxon>
        <taxon>Tissierellia</taxon>
        <taxon>Tissierellales</taxon>
        <taxon>Peptoniphilaceae</taxon>
        <taxon>Anaerococcus</taxon>
    </lineage>
</organism>
<accession>A0ABS7T003</accession>
<evidence type="ECO:0000313" key="3">
    <source>
        <dbReference type="Proteomes" id="UP000734271"/>
    </source>
</evidence>
<protein>
    <submittedName>
        <fullName evidence="2">Uncharacterized protein</fullName>
    </submittedName>
</protein>
<sequence length="98" mass="10831">MWLIFGAGAIITALLNIMNFKNLSDLFRFLSLSITSLTVCAFYADGAGRVVREDWSGIMDTIPTISKALWICVALSILINSISLIKSHRKKLQNKKAA</sequence>
<name>A0ABS7T003_9FIRM</name>
<dbReference type="RefSeq" id="WP_223419980.1">
    <property type="nucleotide sequence ID" value="NZ_JAIPME010000002.1"/>
</dbReference>